<name>A0ABT2PF94_9MICO</name>
<comment type="caution">
    <text evidence="2">The sequence shown here is derived from an EMBL/GenBank/DDBJ whole genome shotgun (WGS) entry which is preliminary data.</text>
</comment>
<dbReference type="Proteomes" id="UP001300496">
    <property type="component" value="Unassembled WGS sequence"/>
</dbReference>
<evidence type="ECO:0000313" key="3">
    <source>
        <dbReference type="Proteomes" id="UP001300496"/>
    </source>
</evidence>
<evidence type="ECO:0000313" key="2">
    <source>
        <dbReference type="EMBL" id="MCT9003288.1"/>
    </source>
</evidence>
<dbReference type="RefSeq" id="WP_261607819.1">
    <property type="nucleotide sequence ID" value="NZ_JAODOR010000022.1"/>
</dbReference>
<evidence type="ECO:0000256" key="1">
    <source>
        <dbReference type="SAM" id="Phobius"/>
    </source>
</evidence>
<dbReference type="EMBL" id="JAODOR010000022">
    <property type="protein sequence ID" value="MCT9003288.1"/>
    <property type="molecule type" value="Genomic_DNA"/>
</dbReference>
<gene>
    <name evidence="2" type="ORF">N4R40_13075</name>
</gene>
<feature type="transmembrane region" description="Helical" evidence="1">
    <location>
        <begin position="49"/>
        <end position="69"/>
    </location>
</feature>
<keyword evidence="1" id="KW-0472">Membrane</keyword>
<evidence type="ECO:0008006" key="4">
    <source>
        <dbReference type="Google" id="ProtNLM"/>
    </source>
</evidence>
<sequence length="82" mass="8706">MSNKLGVAGGTVLILIGLFLLVMVQFNLSAQMDRVDREGIGGNMFAPDVLPLGVLGLLTIAIGVVVLIYTHRREQRLAASDG</sequence>
<keyword evidence="1" id="KW-1133">Transmembrane helix</keyword>
<proteinExistence type="predicted"/>
<protein>
    <recommendedName>
        <fullName evidence="4">DUF3185 domain-containing protein</fullName>
    </recommendedName>
</protein>
<organism evidence="2 3">
    <name type="scientific">Microbacterium memoriense</name>
    <dbReference type="NCBI Taxonomy" id="2978350"/>
    <lineage>
        <taxon>Bacteria</taxon>
        <taxon>Bacillati</taxon>
        <taxon>Actinomycetota</taxon>
        <taxon>Actinomycetes</taxon>
        <taxon>Micrococcales</taxon>
        <taxon>Microbacteriaceae</taxon>
        <taxon>Microbacterium</taxon>
    </lineage>
</organism>
<reference evidence="2 3" key="1">
    <citation type="journal article" date="2024" name="Int. J. Syst. Evol. Microbiol.">
        <title>Microbacterium memoriense sp. nov., a member of the Actinomycetota from marine beach sediment of the north coast of Portugal.</title>
        <authorList>
            <person name="Santos J.D.N.D."/>
            <person name="Klimek D."/>
            <person name="Calusinska M."/>
            <person name="Lobo-da-Cunha A."/>
            <person name="Catita J."/>
            <person name="Goncalves H."/>
            <person name="Gonzalez I."/>
            <person name="Lage O.M."/>
        </authorList>
    </citation>
    <scope>NUCLEOTIDE SEQUENCE [LARGE SCALE GENOMIC DNA]</scope>
    <source>
        <strain evidence="2 3">PMIC_1C1B</strain>
    </source>
</reference>
<feature type="transmembrane region" description="Helical" evidence="1">
    <location>
        <begin position="7"/>
        <end position="29"/>
    </location>
</feature>
<keyword evidence="3" id="KW-1185">Reference proteome</keyword>
<keyword evidence="1" id="KW-0812">Transmembrane</keyword>
<accession>A0ABT2PF94</accession>